<gene>
    <name evidence="8" type="ORF">BDV25DRAFT_140027</name>
</gene>
<evidence type="ECO:0000313" key="8">
    <source>
        <dbReference type="EMBL" id="KAE8150257.1"/>
    </source>
</evidence>
<dbReference type="AlphaFoldDB" id="A0A5N6TVE3"/>
<proteinExistence type="predicted"/>
<comment type="subcellular location">
    <subcellularLocation>
        <location evidence="1">Nucleus</location>
    </subcellularLocation>
</comment>
<evidence type="ECO:0000256" key="7">
    <source>
        <dbReference type="SAM" id="MobiDB-lite"/>
    </source>
</evidence>
<feature type="region of interest" description="Disordered" evidence="7">
    <location>
        <begin position="89"/>
        <end position="153"/>
    </location>
</feature>
<keyword evidence="2" id="KW-0862">Zinc</keyword>
<dbReference type="InterPro" id="IPR051089">
    <property type="entry name" value="prtT"/>
</dbReference>
<evidence type="ECO:0008006" key="10">
    <source>
        <dbReference type="Google" id="ProtNLM"/>
    </source>
</evidence>
<dbReference type="GO" id="GO:0000976">
    <property type="term" value="F:transcription cis-regulatory region binding"/>
    <property type="evidence" value="ECO:0007669"/>
    <property type="project" value="TreeGrafter"/>
</dbReference>
<dbReference type="PANTHER" id="PTHR31845">
    <property type="entry name" value="FINGER DOMAIN PROTEIN, PUTATIVE-RELATED"/>
    <property type="match status" value="1"/>
</dbReference>
<evidence type="ECO:0000256" key="4">
    <source>
        <dbReference type="ARBA" id="ARBA00023125"/>
    </source>
</evidence>
<evidence type="ECO:0000256" key="3">
    <source>
        <dbReference type="ARBA" id="ARBA00023015"/>
    </source>
</evidence>
<sequence>MAERPITHNGPNKPIRACTNCVRSKAKCAPITDAIAICERCYRMKKDCQPSPPMRKRRAAGRFPGDKVKVLEKKLDGLVDLIKAGSSLATAGGSSVNSTGQGLGPSHRATDADDNIQKHTVGSNPNASDETQTTSSTLAAPVTSHPLIPPSLEPDPEISESYLFRFRTVFLPNMPFLIIPPYITAKQLREDSPLLWLSVMTVACTRPAQQIGLSKAAREIFGREGFVEGTRNMDFLLAVLVYITWNRRYPLEKPISTGLVQLAITIVYDLGLDKPSVQHPGLKRPTKPVRKSPSLEDRRVLLGCYLTSTIVTSHGKGESLHRTAYIDECVHILEARRENPSDTLLVQLVKLRLIAEKAMDYTRSHLINGYNASPQSPWYLRSLQQQLRSFKSNVPDELANNKILLLELYNAELKIHEIGFSPAPEAFPAQSNLRVDCLQTYMLAVKSWLDTFLTIPPAEYVGISALMYTSMTNCFVGLYRLLTFEHAEWDHGLVQESVNIPQILEEMAGNFARVKEAASLDLTSQDLDYYSTVAAKIWAIKASWDAALSETQALEHGDFSELLDMWSW</sequence>
<name>A0A5N6TVE3_ASPAV</name>
<dbReference type="GO" id="GO:0005634">
    <property type="term" value="C:nucleus"/>
    <property type="evidence" value="ECO:0007669"/>
    <property type="project" value="UniProtKB-SubCell"/>
</dbReference>
<dbReference type="CDD" id="cd12148">
    <property type="entry name" value="fungal_TF_MHR"/>
    <property type="match status" value="1"/>
</dbReference>
<evidence type="ECO:0000256" key="5">
    <source>
        <dbReference type="ARBA" id="ARBA00023163"/>
    </source>
</evidence>
<dbReference type="InterPro" id="IPR036864">
    <property type="entry name" value="Zn2-C6_fun-type_DNA-bd_sf"/>
</dbReference>
<evidence type="ECO:0000256" key="6">
    <source>
        <dbReference type="ARBA" id="ARBA00023242"/>
    </source>
</evidence>
<feature type="compositionally biased region" description="Basic and acidic residues" evidence="7">
    <location>
        <begin position="108"/>
        <end position="117"/>
    </location>
</feature>
<dbReference type="PANTHER" id="PTHR31845:SF32">
    <property type="entry name" value="MISCELLANEOUS ZN(II)2CYS6 TRANSCRIPTION FACTOR (EUROFUNG)-RELATED"/>
    <property type="match status" value="1"/>
</dbReference>
<evidence type="ECO:0000313" key="9">
    <source>
        <dbReference type="Proteomes" id="UP000325780"/>
    </source>
</evidence>
<feature type="compositionally biased region" description="Polar residues" evidence="7">
    <location>
        <begin position="118"/>
        <end position="138"/>
    </location>
</feature>
<accession>A0A5N6TVE3</accession>
<dbReference type="OrthoDB" id="1600564at2759"/>
<dbReference type="GO" id="GO:0008270">
    <property type="term" value="F:zinc ion binding"/>
    <property type="evidence" value="ECO:0007669"/>
    <property type="project" value="InterPro"/>
</dbReference>
<dbReference type="SUPFAM" id="SSF57701">
    <property type="entry name" value="Zn2/Cys6 DNA-binding domain"/>
    <property type="match status" value="1"/>
</dbReference>
<protein>
    <recommendedName>
        <fullName evidence="10">Zn(2)-C6 fungal-type domain-containing protein</fullName>
    </recommendedName>
</protein>
<evidence type="ECO:0000256" key="2">
    <source>
        <dbReference type="ARBA" id="ARBA00022833"/>
    </source>
</evidence>
<organism evidence="8 9">
    <name type="scientific">Aspergillus avenaceus</name>
    <dbReference type="NCBI Taxonomy" id="36643"/>
    <lineage>
        <taxon>Eukaryota</taxon>
        <taxon>Fungi</taxon>
        <taxon>Dikarya</taxon>
        <taxon>Ascomycota</taxon>
        <taxon>Pezizomycotina</taxon>
        <taxon>Eurotiomycetes</taxon>
        <taxon>Eurotiomycetidae</taxon>
        <taxon>Eurotiales</taxon>
        <taxon>Aspergillaceae</taxon>
        <taxon>Aspergillus</taxon>
        <taxon>Aspergillus subgen. Circumdati</taxon>
    </lineage>
</organism>
<keyword evidence="3" id="KW-0805">Transcription regulation</keyword>
<keyword evidence="5" id="KW-0804">Transcription</keyword>
<dbReference type="EMBL" id="ML742099">
    <property type="protein sequence ID" value="KAE8150257.1"/>
    <property type="molecule type" value="Genomic_DNA"/>
</dbReference>
<keyword evidence="6" id="KW-0539">Nucleus</keyword>
<evidence type="ECO:0000256" key="1">
    <source>
        <dbReference type="ARBA" id="ARBA00004123"/>
    </source>
</evidence>
<dbReference type="GO" id="GO:0000981">
    <property type="term" value="F:DNA-binding transcription factor activity, RNA polymerase II-specific"/>
    <property type="evidence" value="ECO:0007669"/>
    <property type="project" value="InterPro"/>
</dbReference>
<keyword evidence="4" id="KW-0238">DNA-binding</keyword>
<dbReference type="Proteomes" id="UP000325780">
    <property type="component" value="Unassembled WGS sequence"/>
</dbReference>
<keyword evidence="9" id="KW-1185">Reference proteome</keyword>
<dbReference type="Gene3D" id="4.10.240.10">
    <property type="entry name" value="Zn(2)-C6 fungal-type DNA-binding domain"/>
    <property type="match status" value="1"/>
</dbReference>
<reference evidence="8 9" key="1">
    <citation type="submission" date="2019-04" db="EMBL/GenBank/DDBJ databases">
        <title>Friends and foes A comparative genomics study of 23 Aspergillus species from section Flavi.</title>
        <authorList>
            <consortium name="DOE Joint Genome Institute"/>
            <person name="Kjaerbolling I."/>
            <person name="Vesth T."/>
            <person name="Frisvad J.C."/>
            <person name="Nybo J.L."/>
            <person name="Theobald S."/>
            <person name="Kildgaard S."/>
            <person name="Isbrandt T."/>
            <person name="Kuo A."/>
            <person name="Sato A."/>
            <person name="Lyhne E.K."/>
            <person name="Kogle M.E."/>
            <person name="Wiebenga A."/>
            <person name="Kun R.S."/>
            <person name="Lubbers R.J."/>
            <person name="Makela M.R."/>
            <person name="Barry K."/>
            <person name="Chovatia M."/>
            <person name="Clum A."/>
            <person name="Daum C."/>
            <person name="Haridas S."/>
            <person name="He G."/>
            <person name="LaButti K."/>
            <person name="Lipzen A."/>
            <person name="Mondo S."/>
            <person name="Riley R."/>
            <person name="Salamov A."/>
            <person name="Simmons B.A."/>
            <person name="Magnuson J.K."/>
            <person name="Henrissat B."/>
            <person name="Mortensen U.H."/>
            <person name="Larsen T.O."/>
            <person name="Devries R.P."/>
            <person name="Grigoriev I.V."/>
            <person name="Machida M."/>
            <person name="Baker S.E."/>
            <person name="Andersen M.R."/>
        </authorList>
    </citation>
    <scope>NUCLEOTIDE SEQUENCE [LARGE SCALE GENOMIC DNA]</scope>
    <source>
        <strain evidence="8 9">IBT 18842</strain>
    </source>
</reference>